<reference evidence="2 3" key="1">
    <citation type="submission" date="2016-05" db="EMBL/GenBank/DDBJ databases">
        <authorList>
            <person name="Lavstsen T."/>
            <person name="Jespersen J.S."/>
        </authorList>
    </citation>
    <scope>NUCLEOTIDE SEQUENCE [LARGE SCALE GENOMIC DNA]</scope>
    <source>
        <strain evidence="2 3">B7-9</strain>
    </source>
</reference>
<dbReference type="EMBL" id="LYXE01000063">
    <property type="protein sequence ID" value="PDV99841.1"/>
    <property type="molecule type" value="Genomic_DNA"/>
</dbReference>
<evidence type="ECO:0000256" key="1">
    <source>
        <dbReference type="SAM" id="Phobius"/>
    </source>
</evidence>
<organism evidence="2 3">
    <name type="scientific">Candidatus Chloroploca asiatica</name>
    <dbReference type="NCBI Taxonomy" id="1506545"/>
    <lineage>
        <taxon>Bacteria</taxon>
        <taxon>Bacillati</taxon>
        <taxon>Chloroflexota</taxon>
        <taxon>Chloroflexia</taxon>
        <taxon>Chloroflexales</taxon>
        <taxon>Chloroflexineae</taxon>
        <taxon>Oscillochloridaceae</taxon>
        <taxon>Candidatus Chloroploca</taxon>
    </lineage>
</organism>
<dbReference type="Proteomes" id="UP000220922">
    <property type="component" value="Unassembled WGS sequence"/>
</dbReference>
<evidence type="ECO:0000313" key="3">
    <source>
        <dbReference type="Proteomes" id="UP000220922"/>
    </source>
</evidence>
<comment type="caution">
    <text evidence="2">The sequence shown here is derived from an EMBL/GenBank/DDBJ whole genome shotgun (WGS) entry which is preliminary data.</text>
</comment>
<name>A0A2H3KQR9_9CHLR</name>
<sequence>MSQHSRSLFLPLLLILLVLMIASGGYADATGVVQAYVSPPREAYGAMVSLRPTLDPTRKPLTTQPVETIRAELTATALAPSPTPSPTPTAMRPTVTRTPSAIATVTPTSPHVPHVGASRSPGGSLSLLWIGLFFCAVGLVFKWLSSQRS</sequence>
<feature type="transmembrane region" description="Helical" evidence="1">
    <location>
        <begin position="126"/>
        <end position="144"/>
    </location>
</feature>
<gene>
    <name evidence="2" type="ORF">A9Q02_01110</name>
</gene>
<evidence type="ECO:0000313" key="2">
    <source>
        <dbReference type="EMBL" id="PDV99841.1"/>
    </source>
</evidence>
<dbReference type="OrthoDB" id="162346at2"/>
<protein>
    <submittedName>
        <fullName evidence="2">Uncharacterized protein</fullName>
    </submittedName>
</protein>
<keyword evidence="1" id="KW-0472">Membrane</keyword>
<dbReference type="RefSeq" id="WP_097651606.1">
    <property type="nucleotide sequence ID" value="NZ_LYXE01000063.1"/>
</dbReference>
<keyword evidence="1" id="KW-0812">Transmembrane</keyword>
<accession>A0A2H3KQR9</accession>
<dbReference type="AlphaFoldDB" id="A0A2H3KQR9"/>
<proteinExistence type="predicted"/>
<keyword evidence="3" id="KW-1185">Reference proteome</keyword>
<keyword evidence="1" id="KW-1133">Transmembrane helix</keyword>